<dbReference type="GO" id="GO:0050566">
    <property type="term" value="F:asparaginyl-tRNA synthase (glutamine-hydrolyzing) activity"/>
    <property type="evidence" value="ECO:0007669"/>
    <property type="project" value="UniProtKB-EC"/>
</dbReference>
<accession>A0AAC9SR72</accession>
<dbReference type="EMBL" id="CP021922">
    <property type="protein sequence ID" value="ASC05793.1"/>
    <property type="molecule type" value="Genomic_DNA"/>
</dbReference>
<dbReference type="Pfam" id="PF02934">
    <property type="entry name" value="GatB_N"/>
    <property type="match status" value="1"/>
</dbReference>
<feature type="domain" description="Aspartyl/Glutamyl-tRNA(Gln) amidotransferase subunit B/E catalytic" evidence="1">
    <location>
        <begin position="14"/>
        <end position="43"/>
    </location>
</feature>
<evidence type="ECO:0000259" key="1">
    <source>
        <dbReference type="Pfam" id="PF02934"/>
    </source>
</evidence>
<dbReference type="InterPro" id="IPR006075">
    <property type="entry name" value="Asn/Gln-tRNA_Trfase_suB/E_cat"/>
</dbReference>
<dbReference type="SUPFAM" id="SSF55931">
    <property type="entry name" value="Glutamine synthetase/guanido kinase"/>
    <property type="match status" value="1"/>
</dbReference>
<organism evidence="2 3">
    <name type="scientific">Acetobacter pasteurianus subsp. pasteurianus</name>
    <dbReference type="NCBI Taxonomy" id="481145"/>
    <lineage>
        <taxon>Bacteria</taxon>
        <taxon>Pseudomonadati</taxon>
        <taxon>Pseudomonadota</taxon>
        <taxon>Alphaproteobacteria</taxon>
        <taxon>Acetobacterales</taxon>
        <taxon>Acetobacteraceae</taxon>
        <taxon>Acetobacter</taxon>
    </lineage>
</organism>
<keyword evidence="2" id="KW-0436">Ligase</keyword>
<dbReference type="EC" id="6.3.5.6" evidence="2"/>
<proteinExistence type="predicted"/>
<evidence type="ECO:0000313" key="3">
    <source>
        <dbReference type="Proteomes" id="UP000196816"/>
    </source>
</evidence>
<dbReference type="InterPro" id="IPR014746">
    <property type="entry name" value="Gln_synth/guanido_kin_cat_dom"/>
</dbReference>
<sequence>MSYVIEGKTGPWEIVVGLEVHAQVISQSKLFSGASTKFGVTRTHRSALLMRPSPVCCLLSTRNAWRRPSAPGWG</sequence>
<name>A0AAC9SR72_ACEPA</name>
<evidence type="ECO:0000313" key="2">
    <source>
        <dbReference type="EMBL" id="ASC05793.1"/>
    </source>
</evidence>
<dbReference type="Proteomes" id="UP000196816">
    <property type="component" value="Chromosome"/>
</dbReference>
<gene>
    <name evidence="2" type="ORF">S101468_01547</name>
</gene>
<protein>
    <submittedName>
        <fullName evidence="2">Asparaginyl-tRNA synthase (Glutamine-hydrolyzing)</fullName>
        <ecNumber evidence="2">6.3.5.6</ecNumber>
        <ecNumber evidence="2">6.3.5.7</ecNumber>
    </submittedName>
</protein>
<reference evidence="2 3" key="1">
    <citation type="submission" date="2017-06" db="EMBL/GenBank/DDBJ databases">
        <title>Genome sequence of Acetobacter pasteurianus subsp. pasteurianus strain SRCM101468.</title>
        <authorList>
            <person name="Cho S.H."/>
        </authorList>
    </citation>
    <scope>NUCLEOTIDE SEQUENCE [LARGE SCALE GENOMIC DNA]</scope>
    <source>
        <strain evidence="2 3">SRCM101468</strain>
    </source>
</reference>
<dbReference type="EC" id="6.3.5.7" evidence="2"/>
<dbReference type="AlphaFoldDB" id="A0AAC9SR72"/>
<dbReference type="GO" id="GO:0050567">
    <property type="term" value="F:glutaminyl-tRNA synthase (glutamine-hydrolyzing) activity"/>
    <property type="evidence" value="ECO:0007669"/>
    <property type="project" value="UniProtKB-EC"/>
</dbReference>